<dbReference type="KEGG" id="sze:AW14_08515"/>
<evidence type="ECO:0000313" key="1">
    <source>
        <dbReference type="EMBL" id="AJR04888.1"/>
    </source>
</evidence>
<accession>A0A0C5WCW3</accession>
<evidence type="ECO:0008006" key="3">
    <source>
        <dbReference type="Google" id="ProtNLM"/>
    </source>
</evidence>
<reference evidence="1 2" key="1">
    <citation type="submission" date="2014-02" db="EMBL/GenBank/DDBJ databases">
        <authorList>
            <person name="Young C.-C."/>
            <person name="Hameed A."/>
            <person name="Huang H.-C."/>
            <person name="Shahina M."/>
        </authorList>
    </citation>
    <scope>NUCLEOTIDE SEQUENCE [LARGE SCALE GENOMIC DNA]</scope>
    <source>
        <strain evidence="1 2">CC-SAMT-1</strain>
    </source>
</reference>
<dbReference type="AlphaFoldDB" id="A0A0C5WCW3"/>
<sequence length="546" mass="61669">MASLNPLTSKLGFRKAKHLLRRATFNYSKSQLDAIADMTATDAVNSLATLPPNILAEPYDPLPTSNPDGFWTSSTNHPNTFTGQTRKRALVTAWWWYNAINQVTLKHKLSFFIHTSFTVGKDSGAGLSTNFYDHIQLLDLYAYGNLKTLAKKITLDNSMLDYLDNTNNVATNPNENYAREFLELFTILKGPQIGNGNYTNYTEIDVQQAAKVFSGFKQQLSRAIIDTETNLPSGYANKNQHSTSNKTFSAAFNNQVIIGKNTETGMFEELHDFVEMVFAQPETAKAYCRKLYKFYVKSEWNETVENDIITPLSQILITNNYDILPVVKALLASEHFYDADDGNPSDNIIGSIVKSPMQLLNEVSTLFNLELPNPNTNAAQYYANFFFYFVHNVYLKGASMDFFNPDSVAGYPAHYQEPDFDRLWFSSNTLISRYKLIESLILGKNTITSGNIFVKLDTVLFVKNNILNPSNPNDLVTEIANLLYPESIDTDRTNYFKGFLVDAGFPDYYWTGAWSDYISTNDNTTVKVRLDALITAMINAAEFQLM</sequence>
<dbReference type="EMBL" id="CP007202">
    <property type="protein sequence ID" value="AJR04888.1"/>
    <property type="molecule type" value="Genomic_DNA"/>
</dbReference>
<dbReference type="InterPro" id="IPR014917">
    <property type="entry name" value="DUF1800"/>
</dbReference>
<proteinExistence type="predicted"/>
<name>A0A0C5WCW3_9FLAO</name>
<organism evidence="1 2">
    <name type="scientific">Siansivirga zeaxanthinifaciens CC-SAMT-1</name>
    <dbReference type="NCBI Taxonomy" id="1454006"/>
    <lineage>
        <taxon>Bacteria</taxon>
        <taxon>Pseudomonadati</taxon>
        <taxon>Bacteroidota</taxon>
        <taxon>Flavobacteriia</taxon>
        <taxon>Flavobacteriales</taxon>
        <taxon>Flavobacteriaceae</taxon>
        <taxon>Siansivirga</taxon>
    </lineage>
</organism>
<dbReference type="Pfam" id="PF08811">
    <property type="entry name" value="DUF1800"/>
    <property type="match status" value="1"/>
</dbReference>
<evidence type="ECO:0000313" key="2">
    <source>
        <dbReference type="Proteomes" id="UP000032229"/>
    </source>
</evidence>
<protein>
    <recommendedName>
        <fullName evidence="3">DUF1800 domain-containing protein</fullName>
    </recommendedName>
</protein>
<dbReference type="Proteomes" id="UP000032229">
    <property type="component" value="Chromosome"/>
</dbReference>
<dbReference type="STRING" id="1454006.AW14_08515"/>
<dbReference type="OrthoDB" id="9772295at2"/>
<gene>
    <name evidence="1" type="ORF">AW14_08515</name>
</gene>
<dbReference type="HOGENOM" id="CLU_026001_1_2_10"/>
<keyword evidence="2" id="KW-1185">Reference proteome</keyword>
<dbReference type="PATRIC" id="fig|1454006.5.peg.1678"/>
<dbReference type="RefSeq" id="WP_044638390.1">
    <property type="nucleotide sequence ID" value="NZ_CP007202.1"/>
</dbReference>